<dbReference type="Gene3D" id="3.40.50.720">
    <property type="entry name" value="NAD(P)-binding Rossmann-like Domain"/>
    <property type="match status" value="1"/>
</dbReference>
<dbReference type="InterPro" id="IPR041121">
    <property type="entry name" value="SDH_C"/>
</dbReference>
<dbReference type="InterPro" id="IPR022893">
    <property type="entry name" value="Shikimate_DH_fam"/>
</dbReference>
<feature type="domain" description="Shikimate dehydrogenase substrate binding N-terminal" evidence="8">
    <location>
        <begin position="18"/>
        <end position="100"/>
    </location>
</feature>
<comment type="subunit">
    <text evidence="7">Homodimer.</text>
</comment>
<dbReference type="Proteomes" id="UP001164305">
    <property type="component" value="Chromosome"/>
</dbReference>
<keyword evidence="5 7" id="KW-0560">Oxidoreductase</keyword>
<dbReference type="Pfam" id="PF18317">
    <property type="entry name" value="SDH_C"/>
    <property type="match status" value="1"/>
</dbReference>
<feature type="binding site" evidence="7">
    <location>
        <position position="261"/>
    </location>
    <ligand>
        <name>NADP(+)</name>
        <dbReference type="ChEBI" id="CHEBI:58349"/>
    </ligand>
</feature>
<evidence type="ECO:0000256" key="3">
    <source>
        <dbReference type="ARBA" id="ARBA00022605"/>
    </source>
</evidence>
<dbReference type="CDD" id="cd01065">
    <property type="entry name" value="NAD_bind_Shikimate_DH"/>
    <property type="match status" value="1"/>
</dbReference>
<evidence type="ECO:0000259" key="8">
    <source>
        <dbReference type="Pfam" id="PF08501"/>
    </source>
</evidence>
<feature type="domain" description="SDH C-terminal" evidence="9">
    <location>
        <begin position="261"/>
        <end position="288"/>
    </location>
</feature>
<evidence type="ECO:0000256" key="4">
    <source>
        <dbReference type="ARBA" id="ARBA00022857"/>
    </source>
</evidence>
<name>A0ABY6FZN4_9MICO</name>
<sequence length="296" mass="31480">MPDEIHERITGRTELIALIADPIRHSRSPRMHNLALAHLGIDAAYLAFEVDEDGLAAAVAGLAALGARGFNVSMPHEMSIVPLLDEISDAARLIGACNTVVRVGGRLRGENTDGVGYVAALRERGVEVAGATLTLLGAGGAATAIAVQCALDGARAIRLFNRRDRFFAHGEQIVATVREGTGTDITLHDLEDLPALRAAVAESHVLANATEVGMGALAHLSPLPDPAVLRPDLFVSDVVYAPERSLLLRHAEAAGCRVMNGLGMMFHQGAASFRLWTGQEMPLDVVRAHMDEEESR</sequence>
<keyword evidence="3 7" id="KW-0028">Amino-acid biosynthesis</keyword>
<dbReference type="Gene3D" id="3.40.50.10860">
    <property type="entry name" value="Leucine Dehydrogenase, chain A, domain 1"/>
    <property type="match status" value="1"/>
</dbReference>
<dbReference type="InterPro" id="IPR011342">
    <property type="entry name" value="Shikimate_DH"/>
</dbReference>
<dbReference type="NCBIfam" id="TIGR00507">
    <property type="entry name" value="aroE"/>
    <property type="match status" value="1"/>
</dbReference>
<evidence type="ECO:0000313" key="11">
    <source>
        <dbReference type="Proteomes" id="UP001164305"/>
    </source>
</evidence>
<dbReference type="RefSeq" id="WP_263593630.1">
    <property type="nucleotide sequence ID" value="NZ_CP107020.1"/>
</dbReference>
<keyword evidence="4 7" id="KW-0521">NADP</keyword>
<reference evidence="10" key="1">
    <citation type="submission" date="2022-10" db="EMBL/GenBank/DDBJ databases">
        <title>Whole-Genome Sequencing of Brachybacterium huguangmaarense BRM-3, Isolated from Betula schmidtii.</title>
        <authorList>
            <person name="Haam D."/>
        </authorList>
    </citation>
    <scope>NUCLEOTIDE SEQUENCE</scope>
    <source>
        <strain evidence="10">BRM-3</strain>
    </source>
</reference>
<protein>
    <recommendedName>
        <fullName evidence="2 7">Shikimate dehydrogenase (NADP(+))</fullName>
        <shortName evidence="7">SDH</shortName>
        <ecNumber evidence="2 7">1.1.1.25</ecNumber>
    </recommendedName>
</protein>
<feature type="binding site" evidence="7">
    <location>
        <begin position="26"/>
        <end position="28"/>
    </location>
    <ligand>
        <name>shikimate</name>
        <dbReference type="ChEBI" id="CHEBI:36208"/>
    </ligand>
</feature>
<keyword evidence="6 7" id="KW-0057">Aromatic amino acid biosynthesis</keyword>
<dbReference type="Pfam" id="PF08501">
    <property type="entry name" value="Shikimate_dh_N"/>
    <property type="match status" value="1"/>
</dbReference>
<comment type="caution">
    <text evidence="7">Lacks conserved residue(s) required for the propagation of feature annotation.</text>
</comment>
<evidence type="ECO:0000313" key="10">
    <source>
        <dbReference type="EMBL" id="UYG16417.1"/>
    </source>
</evidence>
<gene>
    <name evidence="7 10" type="primary">aroE</name>
    <name evidence="10" type="ORF">BRM3_12510</name>
</gene>
<feature type="binding site" evidence="7">
    <location>
        <position position="73"/>
    </location>
    <ligand>
        <name>shikimate</name>
        <dbReference type="ChEBI" id="CHEBI:36208"/>
    </ligand>
</feature>
<feature type="binding site" evidence="7">
    <location>
        <position position="238"/>
    </location>
    <ligand>
        <name>NADP(+)</name>
        <dbReference type="ChEBI" id="CHEBI:58349"/>
    </ligand>
</feature>
<dbReference type="InterPro" id="IPR013708">
    <property type="entry name" value="Shikimate_DH-bd_N"/>
</dbReference>
<accession>A0ABY6FZN4</accession>
<comment type="similarity">
    <text evidence="7">Belongs to the shikimate dehydrogenase family.</text>
</comment>
<dbReference type="EMBL" id="CP107020">
    <property type="protein sequence ID" value="UYG16417.1"/>
    <property type="molecule type" value="Genomic_DNA"/>
</dbReference>
<feature type="binding site" evidence="7">
    <location>
        <position position="113"/>
    </location>
    <ligand>
        <name>shikimate</name>
        <dbReference type="ChEBI" id="CHEBI:36208"/>
    </ligand>
</feature>
<dbReference type="SUPFAM" id="SSF51735">
    <property type="entry name" value="NAD(P)-binding Rossmann-fold domains"/>
    <property type="match status" value="1"/>
</dbReference>
<comment type="function">
    <text evidence="7">Involved in the biosynthesis of the chorismate, which leads to the biosynthesis of aromatic amino acids. Catalyzes the reversible NADPH linked reduction of 3-dehydroshikimate (DHSA) to yield shikimate (SA).</text>
</comment>
<evidence type="ECO:0000256" key="1">
    <source>
        <dbReference type="ARBA" id="ARBA00004871"/>
    </source>
</evidence>
<dbReference type="GO" id="GO:0004764">
    <property type="term" value="F:shikimate 3-dehydrogenase (NADP+) activity"/>
    <property type="evidence" value="ECO:0007669"/>
    <property type="project" value="UniProtKB-EC"/>
</dbReference>
<dbReference type="InterPro" id="IPR036291">
    <property type="entry name" value="NAD(P)-bd_dom_sf"/>
</dbReference>
<dbReference type="SUPFAM" id="SSF53223">
    <property type="entry name" value="Aminoacid dehydrogenase-like, N-terminal domain"/>
    <property type="match status" value="1"/>
</dbReference>
<evidence type="ECO:0000256" key="5">
    <source>
        <dbReference type="ARBA" id="ARBA00023002"/>
    </source>
</evidence>
<feature type="binding site" evidence="7">
    <location>
        <position position="268"/>
    </location>
    <ligand>
        <name>shikimate</name>
        <dbReference type="ChEBI" id="CHEBI:36208"/>
    </ligand>
</feature>
<proteinExistence type="inferred from homology"/>
<feature type="binding site" evidence="7">
    <location>
        <position position="240"/>
    </location>
    <ligand>
        <name>shikimate</name>
        <dbReference type="ChEBI" id="CHEBI:36208"/>
    </ligand>
</feature>
<evidence type="ECO:0000256" key="2">
    <source>
        <dbReference type="ARBA" id="ARBA00012962"/>
    </source>
</evidence>
<dbReference type="HAMAP" id="MF_00222">
    <property type="entry name" value="Shikimate_DH_AroE"/>
    <property type="match status" value="1"/>
</dbReference>
<dbReference type="PANTHER" id="PTHR21089">
    <property type="entry name" value="SHIKIMATE DEHYDROGENASE"/>
    <property type="match status" value="1"/>
</dbReference>
<evidence type="ECO:0000259" key="9">
    <source>
        <dbReference type="Pfam" id="PF18317"/>
    </source>
</evidence>
<dbReference type="EC" id="1.1.1.25" evidence="2 7"/>
<feature type="binding site" evidence="7">
    <location>
        <position position="98"/>
    </location>
    <ligand>
        <name>shikimate</name>
        <dbReference type="ChEBI" id="CHEBI:36208"/>
    </ligand>
</feature>
<evidence type="ECO:0000256" key="7">
    <source>
        <dbReference type="HAMAP-Rule" id="MF_00222"/>
    </source>
</evidence>
<comment type="pathway">
    <text evidence="1 7">Metabolic intermediate biosynthesis; chorismate biosynthesis; chorismate from D-erythrose 4-phosphate and phosphoenolpyruvate: step 4/7.</text>
</comment>
<evidence type="ECO:0000256" key="6">
    <source>
        <dbReference type="ARBA" id="ARBA00023141"/>
    </source>
</evidence>
<keyword evidence="11" id="KW-1185">Reference proteome</keyword>
<feature type="binding site" evidence="7">
    <location>
        <begin position="137"/>
        <end position="141"/>
    </location>
    <ligand>
        <name>NADP(+)</name>
        <dbReference type="ChEBI" id="CHEBI:58349"/>
    </ligand>
</feature>
<feature type="binding site" evidence="7">
    <location>
        <position position="89"/>
    </location>
    <ligand>
        <name>NADP(+)</name>
        <dbReference type="ChEBI" id="CHEBI:58349"/>
    </ligand>
</feature>
<dbReference type="InterPro" id="IPR046346">
    <property type="entry name" value="Aminoacid_DH-like_N_sf"/>
</dbReference>
<organism evidence="10 11">
    <name type="scientific">Brachybacterium huguangmaarense</name>
    <dbReference type="NCBI Taxonomy" id="1652028"/>
    <lineage>
        <taxon>Bacteria</taxon>
        <taxon>Bacillati</taxon>
        <taxon>Actinomycetota</taxon>
        <taxon>Actinomycetes</taxon>
        <taxon>Micrococcales</taxon>
        <taxon>Dermabacteraceae</taxon>
        <taxon>Brachybacterium</taxon>
    </lineage>
</organism>
<comment type="catalytic activity">
    <reaction evidence="7">
        <text>shikimate + NADP(+) = 3-dehydroshikimate + NADPH + H(+)</text>
        <dbReference type="Rhea" id="RHEA:17737"/>
        <dbReference type="ChEBI" id="CHEBI:15378"/>
        <dbReference type="ChEBI" id="CHEBI:16630"/>
        <dbReference type="ChEBI" id="CHEBI:36208"/>
        <dbReference type="ChEBI" id="CHEBI:57783"/>
        <dbReference type="ChEBI" id="CHEBI:58349"/>
        <dbReference type="EC" id="1.1.1.25"/>
    </reaction>
</comment>
<dbReference type="PANTHER" id="PTHR21089:SF1">
    <property type="entry name" value="BIFUNCTIONAL 3-DEHYDROQUINATE DEHYDRATASE_SHIKIMATE DEHYDROGENASE, CHLOROPLASTIC"/>
    <property type="match status" value="1"/>
</dbReference>